<dbReference type="GO" id="GO:0002161">
    <property type="term" value="F:aminoacyl-tRNA deacylase activity"/>
    <property type="evidence" value="ECO:0007669"/>
    <property type="project" value="TreeGrafter"/>
</dbReference>
<evidence type="ECO:0000256" key="10">
    <source>
        <dbReference type="ARBA" id="ARBA00023146"/>
    </source>
</evidence>
<dbReference type="GO" id="GO:0006419">
    <property type="term" value="P:alanyl-tRNA aminoacylation"/>
    <property type="evidence" value="ECO:0007669"/>
    <property type="project" value="UniProtKB-UniRule"/>
</dbReference>
<feature type="binding site" evidence="11">
    <location>
        <position position="566"/>
    </location>
    <ligand>
        <name>Zn(2+)</name>
        <dbReference type="ChEBI" id="CHEBI:29105"/>
    </ligand>
</feature>
<dbReference type="GO" id="GO:0004813">
    <property type="term" value="F:alanine-tRNA ligase activity"/>
    <property type="evidence" value="ECO:0007669"/>
    <property type="project" value="UniProtKB-UniRule"/>
</dbReference>
<dbReference type="GO" id="GO:0005829">
    <property type="term" value="C:cytosol"/>
    <property type="evidence" value="ECO:0007669"/>
    <property type="project" value="TreeGrafter"/>
</dbReference>
<dbReference type="AlphaFoldDB" id="A0A4R8MA79"/>
<dbReference type="Pfam" id="PF07973">
    <property type="entry name" value="tRNA_SAD"/>
    <property type="match status" value="1"/>
</dbReference>
<dbReference type="EC" id="6.1.1.7" evidence="11"/>
<dbReference type="FunFam" id="3.10.310.40:FF:000001">
    <property type="entry name" value="Alanine--tRNA ligase"/>
    <property type="match status" value="1"/>
</dbReference>
<comment type="cofactor">
    <cofactor evidence="11">
        <name>Zn(2+)</name>
        <dbReference type="ChEBI" id="CHEBI:29105"/>
    </cofactor>
    <text evidence="11">Binds 1 zinc ion per subunit.</text>
</comment>
<sequence length="882" mass="97660">MQWRSGKEIRSLFIDFWVSKGSKHFPSFSLIPDDPSLLFTIAGMVPFKPYYLGIQKPEAPRAVTSQKCVRTNDIDNVGRTARHHTFFEMLGNFAWGDYFKKESITWGWEFLTEVIGLEPDRMSVTIYEDDDEAYDTWHKLVGIPDQRIFRFGKDDNFWFMGNQGPCGPCSEIMYDQGPEFSCGRPECAVGCDCDRYLEIWNHVFTQFDLQKDGTLVPLPKKNIDTGMGLERLTSIVQRVRTDFETDLFMPMIERACAMGGIHYGYSPKTDLAVRVIADHVRSVAFMIADGILPSNDGRGYVLRRLLRRAARFGRLLGVDRPFLLDFLPDVIGLMGDPYRELIDNRLTVEQIIDVEEKRFGRTLEQGTELLDGEVARLRGAGRTELPGDVAFVLYDTYGFPLELTMEIADENGFTVDRAGFDREMTAQRERARASSKQKRSALAGDVYSELNERLGDTPFTGYAMAESENSVAAIIVDGEEADSLEEGMEGEIILDSTAFYGEKGGQVGDTGVLSSAGGKAEVTDTVIRCRGLVVHKVKVLSGSLAVGDPVRSCVNDERRRAVRRNHTATHLLHEALGRVLGGHVRQSGSLVGESSLRFDFTHFEAMTREQLIAVEMEVNARILENSDLTVEESDMEHAREMGAKALFEEKYGDVVRVVRIPDFSAELCGGLHVASTGEIGCFKILREEGIGSGTRRITAVTGLVAVRLFQKLWRHVNDLGAMLAVDENAVLEKVEQLQAEVKVLRRKRDEEKMNALSAGLQESLHWFALPEGVQGVYGSFGAVGADALREIGDRLKNGKREDALVILLASVDGDNVQVVSMADDMAVEKGVSAGKIVREASKMLGGGGGGRPNLAQGGGKDPAALPKVFEAFQGWVEGQIRS</sequence>
<dbReference type="Gene3D" id="3.10.310.40">
    <property type="match status" value="1"/>
</dbReference>
<comment type="similarity">
    <text evidence="1 11">Belongs to the class-II aminoacyl-tRNA synthetase family.</text>
</comment>
<dbReference type="Pfam" id="PF01411">
    <property type="entry name" value="tRNA-synt_2c"/>
    <property type="match status" value="1"/>
</dbReference>
<gene>
    <name evidence="11" type="primary">alaS</name>
    <name evidence="14" type="ORF">C8D99_108115</name>
</gene>
<dbReference type="FunFam" id="3.30.930.10:FF:000004">
    <property type="entry name" value="Alanine--tRNA ligase"/>
    <property type="match status" value="1"/>
</dbReference>
<dbReference type="InterPro" id="IPR003156">
    <property type="entry name" value="DHHA1_dom"/>
</dbReference>
<dbReference type="FunFam" id="3.30.980.10:FF:000004">
    <property type="entry name" value="Alanine--tRNA ligase, cytoplasmic"/>
    <property type="match status" value="1"/>
</dbReference>
<dbReference type="CDD" id="cd00673">
    <property type="entry name" value="AlaRS_core"/>
    <property type="match status" value="1"/>
</dbReference>
<dbReference type="Gene3D" id="3.30.54.20">
    <property type="match status" value="1"/>
</dbReference>
<reference evidence="14 15" key="1">
    <citation type="submission" date="2019-03" db="EMBL/GenBank/DDBJ databases">
        <title>Genomic Encyclopedia of Type Strains, Phase IV (KMG-IV): sequencing the most valuable type-strain genomes for metagenomic binning, comparative biology and taxonomic classification.</title>
        <authorList>
            <person name="Goeker M."/>
        </authorList>
    </citation>
    <scope>NUCLEOTIDE SEQUENCE [LARGE SCALE GENOMIC DNA]</scope>
    <source>
        <strain evidence="14 15">DSM 25964</strain>
    </source>
</reference>
<keyword evidence="4 11" id="KW-0479">Metal-binding</keyword>
<keyword evidence="6 11" id="KW-0862">Zinc</keyword>
<dbReference type="InterPro" id="IPR018163">
    <property type="entry name" value="Thr/Ala-tRNA-synth_IIc_edit"/>
</dbReference>
<feature type="binding site" evidence="11">
    <location>
        <position position="672"/>
    </location>
    <ligand>
        <name>Zn(2+)</name>
        <dbReference type="ChEBI" id="CHEBI:29105"/>
    </ligand>
</feature>
<keyword evidence="8 11" id="KW-0694">RNA-binding</keyword>
<dbReference type="GO" id="GO:0008270">
    <property type="term" value="F:zinc ion binding"/>
    <property type="evidence" value="ECO:0007669"/>
    <property type="project" value="UniProtKB-UniRule"/>
</dbReference>
<keyword evidence="12" id="KW-0175">Coiled coil</keyword>
<protein>
    <recommendedName>
        <fullName evidence="11">Alanine--tRNA ligase</fullName>
        <ecNumber evidence="11">6.1.1.7</ecNumber>
    </recommendedName>
    <alternativeName>
        <fullName evidence="11">Alanyl-tRNA synthetase</fullName>
        <shortName evidence="11">AlaRS</shortName>
    </alternativeName>
</protein>
<evidence type="ECO:0000256" key="4">
    <source>
        <dbReference type="ARBA" id="ARBA00022723"/>
    </source>
</evidence>
<dbReference type="InterPro" id="IPR018165">
    <property type="entry name" value="Ala-tRNA-synth_IIc_core"/>
</dbReference>
<keyword evidence="2 11" id="KW-0820">tRNA-binding</keyword>
<dbReference type="EMBL" id="SORI01000008">
    <property type="protein sequence ID" value="TDY60566.1"/>
    <property type="molecule type" value="Genomic_DNA"/>
</dbReference>
<evidence type="ECO:0000256" key="6">
    <source>
        <dbReference type="ARBA" id="ARBA00022833"/>
    </source>
</evidence>
<dbReference type="SUPFAM" id="SSF101353">
    <property type="entry name" value="Putative anticodon-binding domain of alanyl-tRNA synthetase (AlaRS)"/>
    <property type="match status" value="1"/>
</dbReference>
<name>A0A4R8MA79_9BACT</name>
<dbReference type="SMART" id="SM00863">
    <property type="entry name" value="tRNA_SAD"/>
    <property type="match status" value="1"/>
</dbReference>
<dbReference type="SUPFAM" id="SSF55681">
    <property type="entry name" value="Class II aaRS and biotin synthetases"/>
    <property type="match status" value="1"/>
</dbReference>
<keyword evidence="11" id="KW-0963">Cytoplasm</keyword>
<evidence type="ECO:0000256" key="3">
    <source>
        <dbReference type="ARBA" id="ARBA00022598"/>
    </source>
</evidence>
<dbReference type="PANTHER" id="PTHR11777">
    <property type="entry name" value="ALANYL-TRNA SYNTHETASE"/>
    <property type="match status" value="1"/>
</dbReference>
<organism evidence="14 15">
    <name type="scientific">Aminivibrio pyruvatiphilus</name>
    <dbReference type="NCBI Taxonomy" id="1005740"/>
    <lineage>
        <taxon>Bacteria</taxon>
        <taxon>Thermotogati</taxon>
        <taxon>Synergistota</taxon>
        <taxon>Synergistia</taxon>
        <taxon>Synergistales</taxon>
        <taxon>Aminobacteriaceae</taxon>
        <taxon>Aminivibrio</taxon>
    </lineage>
</organism>
<dbReference type="InterPro" id="IPR012947">
    <property type="entry name" value="tRNA_SAD"/>
</dbReference>
<comment type="domain">
    <text evidence="11">Consists of three domains; the N-terminal catalytic domain, the editing domain and the C-terminal C-Ala domain. The editing domain removes incorrectly charged amino acids, while the C-Ala domain, along with tRNA(Ala), serves as a bridge to cooperatively bring together the editing and aminoacylation centers thus stimulating deacylation of misacylated tRNAs.</text>
</comment>
<dbReference type="Gene3D" id="3.30.930.10">
    <property type="entry name" value="Bira Bifunctional Protein, Domain 2"/>
    <property type="match status" value="1"/>
</dbReference>
<evidence type="ECO:0000256" key="5">
    <source>
        <dbReference type="ARBA" id="ARBA00022741"/>
    </source>
</evidence>
<keyword evidence="15" id="KW-1185">Reference proteome</keyword>
<keyword evidence="7 11" id="KW-0067">ATP-binding</keyword>
<dbReference type="InterPro" id="IPR009000">
    <property type="entry name" value="Transl_B-barrel_sf"/>
</dbReference>
<feature type="binding site" evidence="11">
    <location>
        <position position="570"/>
    </location>
    <ligand>
        <name>Zn(2+)</name>
        <dbReference type="ChEBI" id="CHEBI:29105"/>
    </ligand>
</feature>
<dbReference type="FunFam" id="3.30.54.20:FF:000001">
    <property type="entry name" value="Alanine--tRNA ligase"/>
    <property type="match status" value="1"/>
</dbReference>
<dbReference type="OrthoDB" id="9803884at2"/>
<evidence type="ECO:0000313" key="14">
    <source>
        <dbReference type="EMBL" id="TDY60566.1"/>
    </source>
</evidence>
<dbReference type="InterPro" id="IPR023033">
    <property type="entry name" value="Ala_tRNA_ligase_euk/bac"/>
</dbReference>
<comment type="subcellular location">
    <subcellularLocation>
        <location evidence="11">Cytoplasm</location>
    </subcellularLocation>
</comment>
<feature type="domain" description="Alanyl-transfer RNA synthetases family profile" evidence="13">
    <location>
        <begin position="4"/>
        <end position="711"/>
    </location>
</feature>
<evidence type="ECO:0000259" key="13">
    <source>
        <dbReference type="PROSITE" id="PS50860"/>
    </source>
</evidence>
<dbReference type="InterPro" id="IPR002318">
    <property type="entry name" value="Ala-tRNA-lgiase_IIc"/>
</dbReference>
<comment type="function">
    <text evidence="11">Catalyzes the attachment of alanine to tRNA(Ala) in a two-step reaction: alanine is first activated by ATP to form Ala-AMP and then transferred to the acceptor end of tRNA(Ala). Also edits incorrectly charged Ser-tRNA(Ala) and Gly-tRNA(Ala) via its editing domain.</text>
</comment>
<dbReference type="SUPFAM" id="SSF55186">
    <property type="entry name" value="ThrRS/AlaRS common domain"/>
    <property type="match status" value="1"/>
</dbReference>
<comment type="catalytic activity">
    <reaction evidence="11">
        <text>tRNA(Ala) + L-alanine + ATP = L-alanyl-tRNA(Ala) + AMP + diphosphate</text>
        <dbReference type="Rhea" id="RHEA:12540"/>
        <dbReference type="Rhea" id="RHEA-COMP:9657"/>
        <dbReference type="Rhea" id="RHEA-COMP:9923"/>
        <dbReference type="ChEBI" id="CHEBI:30616"/>
        <dbReference type="ChEBI" id="CHEBI:33019"/>
        <dbReference type="ChEBI" id="CHEBI:57972"/>
        <dbReference type="ChEBI" id="CHEBI:78442"/>
        <dbReference type="ChEBI" id="CHEBI:78497"/>
        <dbReference type="ChEBI" id="CHEBI:456215"/>
        <dbReference type="EC" id="6.1.1.7"/>
    </reaction>
</comment>
<dbReference type="Pfam" id="PF02272">
    <property type="entry name" value="DHHA1"/>
    <property type="match status" value="1"/>
</dbReference>
<evidence type="ECO:0000256" key="9">
    <source>
        <dbReference type="ARBA" id="ARBA00022917"/>
    </source>
</evidence>
<dbReference type="PROSITE" id="PS50860">
    <property type="entry name" value="AA_TRNA_LIGASE_II_ALA"/>
    <property type="match status" value="1"/>
</dbReference>
<feature type="coiled-coil region" evidence="12">
    <location>
        <begin position="727"/>
        <end position="754"/>
    </location>
</feature>
<proteinExistence type="inferred from homology"/>
<evidence type="ECO:0000256" key="8">
    <source>
        <dbReference type="ARBA" id="ARBA00022884"/>
    </source>
</evidence>
<dbReference type="InterPro" id="IPR018164">
    <property type="entry name" value="Ala-tRNA-synth_IIc_N"/>
</dbReference>
<accession>A0A4R8MA79</accession>
<dbReference type="GO" id="GO:0005524">
    <property type="term" value="F:ATP binding"/>
    <property type="evidence" value="ECO:0007669"/>
    <property type="project" value="UniProtKB-UniRule"/>
</dbReference>
<dbReference type="PANTHER" id="PTHR11777:SF9">
    <property type="entry name" value="ALANINE--TRNA LIGASE, CYTOPLASMIC"/>
    <property type="match status" value="1"/>
</dbReference>
<comment type="caution">
    <text evidence="14">The sequence shown here is derived from an EMBL/GenBank/DDBJ whole genome shotgun (WGS) entry which is preliminary data.</text>
</comment>
<dbReference type="InterPro" id="IPR018162">
    <property type="entry name" value="Ala-tRNA-ligase_IIc_anticod-bd"/>
</dbReference>
<dbReference type="HAMAP" id="MF_00036_B">
    <property type="entry name" value="Ala_tRNA_synth_B"/>
    <property type="match status" value="1"/>
</dbReference>
<keyword evidence="5 11" id="KW-0547">Nucleotide-binding</keyword>
<keyword evidence="3 11" id="KW-0436">Ligase</keyword>
<dbReference type="PRINTS" id="PR00980">
    <property type="entry name" value="TRNASYNTHALA"/>
</dbReference>
<evidence type="ECO:0000256" key="7">
    <source>
        <dbReference type="ARBA" id="ARBA00022840"/>
    </source>
</evidence>
<evidence type="ECO:0000256" key="12">
    <source>
        <dbReference type="SAM" id="Coils"/>
    </source>
</evidence>
<feature type="binding site" evidence="11">
    <location>
        <position position="668"/>
    </location>
    <ligand>
        <name>Zn(2+)</name>
        <dbReference type="ChEBI" id="CHEBI:29105"/>
    </ligand>
</feature>
<evidence type="ECO:0000313" key="15">
    <source>
        <dbReference type="Proteomes" id="UP000295066"/>
    </source>
</evidence>
<dbReference type="NCBIfam" id="TIGR00344">
    <property type="entry name" value="alaS"/>
    <property type="match status" value="1"/>
</dbReference>
<dbReference type="RefSeq" id="WP_133957584.1">
    <property type="nucleotide sequence ID" value="NZ_SORI01000008.1"/>
</dbReference>
<keyword evidence="9 11" id="KW-0648">Protein biosynthesis</keyword>
<keyword evidence="10 11" id="KW-0030">Aminoacyl-tRNA synthetase</keyword>
<dbReference type="InterPro" id="IPR050058">
    <property type="entry name" value="Ala-tRNA_ligase"/>
</dbReference>
<dbReference type="SUPFAM" id="SSF50447">
    <property type="entry name" value="Translation proteins"/>
    <property type="match status" value="1"/>
</dbReference>
<evidence type="ECO:0000256" key="2">
    <source>
        <dbReference type="ARBA" id="ARBA00022555"/>
    </source>
</evidence>
<dbReference type="Proteomes" id="UP000295066">
    <property type="component" value="Unassembled WGS sequence"/>
</dbReference>
<evidence type="ECO:0000256" key="1">
    <source>
        <dbReference type="ARBA" id="ARBA00008226"/>
    </source>
</evidence>
<dbReference type="Gene3D" id="2.40.30.130">
    <property type="match status" value="1"/>
</dbReference>
<dbReference type="InterPro" id="IPR045864">
    <property type="entry name" value="aa-tRNA-synth_II/BPL/LPL"/>
</dbReference>
<dbReference type="Gene3D" id="3.30.980.10">
    <property type="entry name" value="Threonyl-trna Synthetase, Chain A, domain 2"/>
    <property type="match status" value="1"/>
</dbReference>
<dbReference type="GO" id="GO:0000049">
    <property type="term" value="F:tRNA binding"/>
    <property type="evidence" value="ECO:0007669"/>
    <property type="project" value="UniProtKB-KW"/>
</dbReference>
<evidence type="ECO:0000256" key="11">
    <source>
        <dbReference type="HAMAP-Rule" id="MF_00036"/>
    </source>
</evidence>